<gene>
    <name evidence="10" type="ORF">GCM10012275_05620</name>
</gene>
<evidence type="ECO:0000259" key="9">
    <source>
        <dbReference type="PROSITE" id="PS50937"/>
    </source>
</evidence>
<keyword evidence="6" id="KW-0238">DNA-binding</keyword>
<evidence type="ECO:0000313" key="11">
    <source>
        <dbReference type="Proteomes" id="UP000637578"/>
    </source>
</evidence>
<dbReference type="InterPro" id="IPR010211">
    <property type="entry name" value="Redox-sen_tscrpt-act_SoxR"/>
</dbReference>
<keyword evidence="7" id="KW-0804">Transcription</keyword>
<reference evidence="10" key="1">
    <citation type="journal article" date="2014" name="Int. J. Syst. Evol. Microbiol.">
        <title>Complete genome sequence of Corynebacterium casei LMG S-19264T (=DSM 44701T), isolated from a smear-ripened cheese.</title>
        <authorList>
            <consortium name="US DOE Joint Genome Institute (JGI-PGF)"/>
            <person name="Walter F."/>
            <person name="Albersmeier A."/>
            <person name="Kalinowski J."/>
            <person name="Ruckert C."/>
        </authorList>
    </citation>
    <scope>NUCLEOTIDE SEQUENCE</scope>
    <source>
        <strain evidence="10">CGMCC 4.5737</strain>
    </source>
</reference>
<evidence type="ECO:0000256" key="3">
    <source>
        <dbReference type="ARBA" id="ARBA00023004"/>
    </source>
</evidence>
<keyword evidence="2" id="KW-0479">Metal-binding</keyword>
<evidence type="ECO:0000256" key="8">
    <source>
        <dbReference type="SAM" id="MobiDB-lite"/>
    </source>
</evidence>
<dbReference type="CDD" id="cd01110">
    <property type="entry name" value="HTH_SoxR"/>
    <property type="match status" value="1"/>
</dbReference>
<comment type="caution">
    <text evidence="10">The sequence shown here is derived from an EMBL/GenBank/DDBJ whole genome shotgun (WGS) entry which is preliminary data.</text>
</comment>
<keyword evidence="11" id="KW-1185">Reference proteome</keyword>
<feature type="region of interest" description="Disordered" evidence="8">
    <location>
        <begin position="137"/>
        <end position="158"/>
    </location>
</feature>
<dbReference type="GO" id="GO:0006979">
    <property type="term" value="P:response to oxidative stress"/>
    <property type="evidence" value="ECO:0007669"/>
    <property type="project" value="InterPro"/>
</dbReference>
<dbReference type="NCBIfam" id="TIGR01950">
    <property type="entry name" value="SoxR"/>
    <property type="match status" value="1"/>
</dbReference>
<dbReference type="InterPro" id="IPR047057">
    <property type="entry name" value="MerR_fam"/>
</dbReference>
<proteinExistence type="predicted"/>
<feature type="domain" description="HTH merR-type" evidence="9">
    <location>
        <begin position="11"/>
        <end position="79"/>
    </location>
</feature>
<dbReference type="SUPFAM" id="SSF46955">
    <property type="entry name" value="Putative DNA-binding domain"/>
    <property type="match status" value="1"/>
</dbReference>
<dbReference type="GO" id="GO:0003677">
    <property type="term" value="F:DNA binding"/>
    <property type="evidence" value="ECO:0007669"/>
    <property type="project" value="UniProtKB-KW"/>
</dbReference>
<dbReference type="AlphaFoldDB" id="A0A8J3C9Y3"/>
<keyword evidence="3" id="KW-0408">Iron</keyword>
<dbReference type="GO" id="GO:0051537">
    <property type="term" value="F:2 iron, 2 sulfur cluster binding"/>
    <property type="evidence" value="ECO:0007669"/>
    <property type="project" value="UniProtKB-KW"/>
</dbReference>
<dbReference type="SMART" id="SM00422">
    <property type="entry name" value="HTH_MERR"/>
    <property type="match status" value="1"/>
</dbReference>
<name>A0A8J3C9Y3_9PSEU</name>
<dbReference type="Gene3D" id="1.10.1660.10">
    <property type="match status" value="1"/>
</dbReference>
<dbReference type="Pfam" id="PF00376">
    <property type="entry name" value="MerR"/>
    <property type="match status" value="1"/>
</dbReference>
<dbReference type="PANTHER" id="PTHR30204:SF0">
    <property type="entry name" value="REDOX-SENSITIVE TRANSCRIPTIONAL ACTIVATOR SOXR"/>
    <property type="match status" value="1"/>
</dbReference>
<evidence type="ECO:0000256" key="4">
    <source>
        <dbReference type="ARBA" id="ARBA00023014"/>
    </source>
</evidence>
<accession>A0A8J3C9Y3</accession>
<dbReference type="PROSITE" id="PS50937">
    <property type="entry name" value="HTH_MERR_2"/>
    <property type="match status" value="1"/>
</dbReference>
<dbReference type="GO" id="GO:0046872">
    <property type="term" value="F:metal ion binding"/>
    <property type="evidence" value="ECO:0007669"/>
    <property type="project" value="UniProtKB-KW"/>
</dbReference>
<organism evidence="10 11">
    <name type="scientific">Longimycelium tulufanense</name>
    <dbReference type="NCBI Taxonomy" id="907463"/>
    <lineage>
        <taxon>Bacteria</taxon>
        <taxon>Bacillati</taxon>
        <taxon>Actinomycetota</taxon>
        <taxon>Actinomycetes</taxon>
        <taxon>Pseudonocardiales</taxon>
        <taxon>Pseudonocardiaceae</taxon>
        <taxon>Longimycelium</taxon>
    </lineage>
</organism>
<dbReference type="InterPro" id="IPR009061">
    <property type="entry name" value="DNA-bd_dom_put_sf"/>
</dbReference>
<dbReference type="PRINTS" id="PR00040">
    <property type="entry name" value="HTHMERR"/>
</dbReference>
<evidence type="ECO:0000256" key="1">
    <source>
        <dbReference type="ARBA" id="ARBA00022714"/>
    </source>
</evidence>
<dbReference type="InterPro" id="IPR000551">
    <property type="entry name" value="MerR-type_HTH_dom"/>
</dbReference>
<dbReference type="GO" id="GO:0003700">
    <property type="term" value="F:DNA-binding transcription factor activity"/>
    <property type="evidence" value="ECO:0007669"/>
    <property type="project" value="InterPro"/>
</dbReference>
<evidence type="ECO:0000256" key="2">
    <source>
        <dbReference type="ARBA" id="ARBA00022723"/>
    </source>
</evidence>
<dbReference type="Proteomes" id="UP000637578">
    <property type="component" value="Unassembled WGS sequence"/>
</dbReference>
<dbReference type="InterPro" id="IPR015358">
    <property type="entry name" value="Tscrpt_reg_MerR_DNA-bd"/>
</dbReference>
<keyword evidence="1" id="KW-0001">2Fe-2S</keyword>
<dbReference type="EMBL" id="BMMK01000002">
    <property type="protein sequence ID" value="GGM37453.1"/>
    <property type="molecule type" value="Genomic_DNA"/>
</dbReference>
<evidence type="ECO:0000256" key="6">
    <source>
        <dbReference type="ARBA" id="ARBA00023125"/>
    </source>
</evidence>
<evidence type="ECO:0000313" key="10">
    <source>
        <dbReference type="EMBL" id="GGM37453.1"/>
    </source>
</evidence>
<protein>
    <submittedName>
        <fullName evidence="10">Redox-sensitive transcriptional activator SoxR</fullName>
    </submittedName>
</protein>
<keyword evidence="5" id="KW-0805">Transcription regulation</keyword>
<dbReference type="Pfam" id="PF09278">
    <property type="entry name" value="MerR-DNA-bind"/>
    <property type="match status" value="1"/>
</dbReference>
<evidence type="ECO:0000256" key="7">
    <source>
        <dbReference type="ARBA" id="ARBA00023163"/>
    </source>
</evidence>
<sequence length="158" mass="17352">MVVCMGSLPNLLTIGDVAARSGIPHTALRFYEEKGLISSLRTSGNQRRYPRSVLRRLAFIRAAQRIGLSLEDVRAALAELPEGRTPTKADWSRLSRKWRAELETRIDALQRLRDRLTGCIGCGCLSLRTCGLHNPEDRMADAGPGAPRLKPATEGGTT</sequence>
<dbReference type="PANTHER" id="PTHR30204">
    <property type="entry name" value="REDOX-CYCLING DRUG-SENSING TRANSCRIPTIONAL ACTIVATOR SOXR"/>
    <property type="match status" value="1"/>
</dbReference>
<keyword evidence="4" id="KW-0411">Iron-sulfur</keyword>
<reference evidence="10" key="2">
    <citation type="submission" date="2020-09" db="EMBL/GenBank/DDBJ databases">
        <authorList>
            <person name="Sun Q."/>
            <person name="Zhou Y."/>
        </authorList>
    </citation>
    <scope>NUCLEOTIDE SEQUENCE</scope>
    <source>
        <strain evidence="10">CGMCC 4.5737</strain>
    </source>
</reference>
<evidence type="ECO:0000256" key="5">
    <source>
        <dbReference type="ARBA" id="ARBA00023015"/>
    </source>
</evidence>